<dbReference type="InterPro" id="IPR024523">
    <property type="entry name" value="DUF3793"/>
</dbReference>
<organism evidence="1 2">
    <name type="scientific">Coraliomargarita algicola</name>
    <dbReference type="NCBI Taxonomy" id="3092156"/>
    <lineage>
        <taxon>Bacteria</taxon>
        <taxon>Pseudomonadati</taxon>
        <taxon>Verrucomicrobiota</taxon>
        <taxon>Opitutia</taxon>
        <taxon>Puniceicoccales</taxon>
        <taxon>Coraliomargaritaceae</taxon>
        <taxon>Coraliomargarita</taxon>
    </lineage>
</organism>
<sequence>MRIGMRRVDAFRIAHVQHTKQSIHFTFAVMVLEQTEANMRPFHDWKASLSRASELEQRFDAWVFLNASSVLLSEKTGELLSLDLQEMGMSVAQVEAGLARLSAQWGFDFRLLIESNGLQKFIIFQAERLQAVLDSAPYCVMGAQLNYSYPLRAGHFIEELNERWRLHGTIPHEIGVALGYPLEDVFGYMGLLPLSCKGACGWQVYGCMKESQRRSCAFNNARCQALIFLSQLASSSAS</sequence>
<dbReference type="EMBL" id="CP138858">
    <property type="protein sequence ID" value="WPJ94025.1"/>
    <property type="molecule type" value="Genomic_DNA"/>
</dbReference>
<dbReference type="Pfam" id="PF12672">
    <property type="entry name" value="DUF3793"/>
    <property type="match status" value="1"/>
</dbReference>
<keyword evidence="2" id="KW-1185">Reference proteome</keyword>
<dbReference type="RefSeq" id="WP_319830989.1">
    <property type="nucleotide sequence ID" value="NZ_CP138858.1"/>
</dbReference>
<protein>
    <submittedName>
        <fullName evidence="1">DUF3793 family protein</fullName>
    </submittedName>
</protein>
<evidence type="ECO:0000313" key="1">
    <source>
        <dbReference type="EMBL" id="WPJ94025.1"/>
    </source>
</evidence>
<name>A0ABZ0RGW0_9BACT</name>
<evidence type="ECO:0000313" key="2">
    <source>
        <dbReference type="Proteomes" id="UP001324993"/>
    </source>
</evidence>
<reference evidence="1 2" key="1">
    <citation type="submission" date="2023-11" db="EMBL/GenBank/DDBJ databases">
        <title>Coraliomargarita sp. nov., isolated from marine algae.</title>
        <authorList>
            <person name="Lee J.K."/>
            <person name="Baek J.H."/>
            <person name="Kim J.M."/>
            <person name="Choi D.G."/>
            <person name="Jeon C.O."/>
        </authorList>
    </citation>
    <scope>NUCLEOTIDE SEQUENCE [LARGE SCALE GENOMIC DNA]</scope>
    <source>
        <strain evidence="1 2">J2-16</strain>
    </source>
</reference>
<accession>A0ABZ0RGW0</accession>
<proteinExistence type="predicted"/>
<dbReference type="Proteomes" id="UP001324993">
    <property type="component" value="Chromosome"/>
</dbReference>
<gene>
    <name evidence="1" type="ORF">SH580_11330</name>
</gene>